<proteinExistence type="predicted"/>
<accession>A0AAV7XDN8</accession>
<dbReference type="InterPro" id="IPR004875">
    <property type="entry name" value="DDE_SF_endonuclease_dom"/>
</dbReference>
<sequence length="240" mass="27958">MRRSGLALRRRTSICQKLPANFEHQLREFQKYVINLRTRGNFPMGHIGNADETPIYQDMPYNYTVHEKGAKQVQLKTTGCEKLRITVMLGGLADGRMKSELVVIPAGMTSVLQPMDVCINKPFKDRLKKIYAGWLSDPARELTPSGKIKRAPPDEVARWLSRAWKAIPEEIMARAFKKCCISNNLDGTEDDVLWEGEIAYKFFWYFGLQFFGFEINKCKCFRQLCCRGGQRRQRRRRRRK</sequence>
<dbReference type="EMBL" id="JAPTSV010000011">
    <property type="protein sequence ID" value="KAJ1522480.1"/>
    <property type="molecule type" value="Genomic_DNA"/>
</dbReference>
<name>A0AAV7XDN8_9NEOP</name>
<dbReference type="Pfam" id="PF03184">
    <property type="entry name" value="DDE_1"/>
    <property type="match status" value="1"/>
</dbReference>
<evidence type="ECO:0000313" key="3">
    <source>
        <dbReference type="Proteomes" id="UP001075354"/>
    </source>
</evidence>
<dbReference type="Proteomes" id="UP001075354">
    <property type="component" value="Chromosome 11"/>
</dbReference>
<comment type="caution">
    <text evidence="2">The sequence shown here is derived from an EMBL/GenBank/DDBJ whole genome shotgun (WGS) entry which is preliminary data.</text>
</comment>
<dbReference type="AlphaFoldDB" id="A0AAV7XDN8"/>
<keyword evidence="3" id="KW-1185">Reference proteome</keyword>
<gene>
    <name evidence="2" type="ORF">ONE63_001670</name>
</gene>
<feature type="domain" description="DDE-1" evidence="1">
    <location>
        <begin position="100"/>
        <end position="176"/>
    </location>
</feature>
<evidence type="ECO:0000313" key="2">
    <source>
        <dbReference type="EMBL" id="KAJ1522480.1"/>
    </source>
</evidence>
<reference evidence="2" key="1">
    <citation type="submission" date="2022-12" db="EMBL/GenBank/DDBJ databases">
        <title>Chromosome-level genome assembly of the bean flower thrips Megalurothrips usitatus.</title>
        <authorList>
            <person name="Ma L."/>
            <person name="Liu Q."/>
            <person name="Li H."/>
            <person name="Cai W."/>
        </authorList>
    </citation>
    <scope>NUCLEOTIDE SEQUENCE</scope>
    <source>
        <strain evidence="2">Cailab_2022a</strain>
    </source>
</reference>
<evidence type="ECO:0000259" key="1">
    <source>
        <dbReference type="Pfam" id="PF03184"/>
    </source>
</evidence>
<dbReference type="GO" id="GO:0003676">
    <property type="term" value="F:nucleic acid binding"/>
    <property type="evidence" value="ECO:0007669"/>
    <property type="project" value="InterPro"/>
</dbReference>
<protein>
    <recommendedName>
        <fullName evidence="1">DDE-1 domain-containing protein</fullName>
    </recommendedName>
</protein>
<organism evidence="2 3">
    <name type="scientific">Megalurothrips usitatus</name>
    <name type="common">bean blossom thrips</name>
    <dbReference type="NCBI Taxonomy" id="439358"/>
    <lineage>
        <taxon>Eukaryota</taxon>
        <taxon>Metazoa</taxon>
        <taxon>Ecdysozoa</taxon>
        <taxon>Arthropoda</taxon>
        <taxon>Hexapoda</taxon>
        <taxon>Insecta</taxon>
        <taxon>Pterygota</taxon>
        <taxon>Neoptera</taxon>
        <taxon>Paraneoptera</taxon>
        <taxon>Thysanoptera</taxon>
        <taxon>Terebrantia</taxon>
        <taxon>Thripoidea</taxon>
        <taxon>Thripidae</taxon>
        <taxon>Megalurothrips</taxon>
    </lineage>
</organism>